<dbReference type="InterPro" id="IPR036412">
    <property type="entry name" value="HAD-like_sf"/>
</dbReference>
<evidence type="ECO:0000313" key="6">
    <source>
        <dbReference type="Proteomes" id="UP000694388"/>
    </source>
</evidence>
<proteinExistence type="inferred from homology"/>
<dbReference type="Ensembl" id="ENSEBUT00000004478.1">
    <property type="protein sequence ID" value="ENSEBUP00000004063.1"/>
    <property type="gene ID" value="ENSEBUG00000002850.1"/>
</dbReference>
<name>A0A8C4NGV6_EPTBU</name>
<dbReference type="GO" id="GO:0046872">
    <property type="term" value="F:metal ion binding"/>
    <property type="evidence" value="ECO:0007669"/>
    <property type="project" value="UniProtKB-KW"/>
</dbReference>
<comment type="similarity">
    <text evidence="1">Belongs to the 5'(3')-deoxyribonucleotidase family.</text>
</comment>
<accession>A0A8C4NGV6</accession>
<dbReference type="InterPro" id="IPR023214">
    <property type="entry name" value="HAD_sf"/>
</dbReference>
<organism evidence="5 6">
    <name type="scientific">Eptatretus burgeri</name>
    <name type="common">Inshore hagfish</name>
    <dbReference type="NCBI Taxonomy" id="7764"/>
    <lineage>
        <taxon>Eukaryota</taxon>
        <taxon>Metazoa</taxon>
        <taxon>Chordata</taxon>
        <taxon>Craniata</taxon>
        <taxon>Vertebrata</taxon>
        <taxon>Cyclostomata</taxon>
        <taxon>Myxini</taxon>
        <taxon>Myxiniformes</taxon>
        <taxon>Myxinidae</taxon>
        <taxon>Eptatretinae</taxon>
        <taxon>Eptatretus</taxon>
    </lineage>
</organism>
<dbReference type="GO" id="GO:0008253">
    <property type="term" value="F:5'-nucleotidase activity"/>
    <property type="evidence" value="ECO:0007669"/>
    <property type="project" value="TreeGrafter"/>
</dbReference>
<evidence type="ECO:0000256" key="1">
    <source>
        <dbReference type="ARBA" id="ARBA00009589"/>
    </source>
</evidence>
<keyword evidence="2" id="KW-0479">Metal-binding</keyword>
<evidence type="ECO:0000313" key="5">
    <source>
        <dbReference type="Ensembl" id="ENSEBUP00000004063.1"/>
    </source>
</evidence>
<dbReference type="Pfam" id="PF05761">
    <property type="entry name" value="5_nucleotid"/>
    <property type="match status" value="2"/>
</dbReference>
<dbReference type="OMA" id="WEMYNET"/>
<keyword evidence="3" id="KW-0378">Hydrolase</keyword>
<evidence type="ECO:0000256" key="2">
    <source>
        <dbReference type="ARBA" id="ARBA00022723"/>
    </source>
</evidence>
<reference evidence="5" key="2">
    <citation type="submission" date="2025-09" db="UniProtKB">
        <authorList>
            <consortium name="Ensembl"/>
        </authorList>
    </citation>
    <scope>IDENTIFICATION</scope>
</reference>
<sequence length="424" mass="48490">MLVAETWTIGKFLPISPSAVFANNEVHLGDVAVYGFDYDYTLALYSPELHAVIYSSAMDVLLEKYKVGGLSLVPHDEVQGMYEGTHVPLEQMSDFYGKGSVMKQFMDIFSLPEMTLLSSVNDYFIRHNIDYDPVHLYKDVSDAVRDVHVKGLIYDIIAKDMVKYQLLAVSNILTLIYILHVTNFMFCCRDKGMHHMVGPDWQDLFDVIIVKADKPGFFHDRRRPFRRLADQGGMLWDRITSLRKGEVYKQGNLYEFLRLTGWTGSSVLYFGDHIYSDLADLTLRHGWRTGAVIPELGDEIKTMNSASFVSTLAWLQTLTALLETSQVLQDAESVGVLKEWQQERHELRLAAKSQFNPFFGSLFRTAQNPTYFSRRLARFADIYTASVSCLLGYSLQHIFYPRRTPLQHEGIPPSPDPSWFKSSD</sequence>
<protein>
    <submittedName>
        <fullName evidence="5">5'-nucleotidase domain containing 3</fullName>
    </submittedName>
</protein>
<dbReference type="AlphaFoldDB" id="A0A8C4NGV6"/>
<dbReference type="InterPro" id="IPR008380">
    <property type="entry name" value="HAD-SF_hydro_IG_5-nucl"/>
</dbReference>
<evidence type="ECO:0000256" key="3">
    <source>
        <dbReference type="ARBA" id="ARBA00022801"/>
    </source>
</evidence>
<keyword evidence="4" id="KW-0460">Magnesium</keyword>
<dbReference type="Proteomes" id="UP000694388">
    <property type="component" value="Unplaced"/>
</dbReference>
<dbReference type="SUPFAM" id="SSF56784">
    <property type="entry name" value="HAD-like"/>
    <property type="match status" value="1"/>
</dbReference>
<dbReference type="Gene3D" id="3.40.50.1000">
    <property type="entry name" value="HAD superfamily/HAD-like"/>
    <property type="match status" value="1"/>
</dbReference>
<dbReference type="GeneTree" id="ENSGT00940000158637"/>
<dbReference type="PANTHER" id="PTHR12103:SF12">
    <property type="entry name" value="FI20020P1"/>
    <property type="match status" value="1"/>
</dbReference>
<reference evidence="5" key="1">
    <citation type="submission" date="2025-08" db="UniProtKB">
        <authorList>
            <consortium name="Ensembl"/>
        </authorList>
    </citation>
    <scope>IDENTIFICATION</scope>
</reference>
<dbReference type="PANTHER" id="PTHR12103">
    <property type="entry name" value="5'-NUCLEOTIDASE DOMAIN-CONTAINING"/>
    <property type="match status" value="1"/>
</dbReference>
<evidence type="ECO:0000256" key="4">
    <source>
        <dbReference type="ARBA" id="ARBA00022842"/>
    </source>
</evidence>
<keyword evidence="6" id="KW-1185">Reference proteome</keyword>